<dbReference type="CDD" id="cd00063">
    <property type="entry name" value="FN3"/>
    <property type="match status" value="1"/>
</dbReference>
<feature type="coiled-coil region" evidence="1">
    <location>
        <begin position="533"/>
        <end position="640"/>
    </location>
</feature>
<dbReference type="Gene3D" id="2.60.40.10">
    <property type="entry name" value="Immunoglobulins"/>
    <property type="match status" value="1"/>
</dbReference>
<evidence type="ECO:0000256" key="1">
    <source>
        <dbReference type="SAM" id="Coils"/>
    </source>
</evidence>
<accession>A0ABR7TS00</accession>
<dbReference type="InterPro" id="IPR003961">
    <property type="entry name" value="FN3_dom"/>
</dbReference>
<sequence length="765" mass="85017">MKHVKLLYVLLTVLLLQLTAHRLYSQTYPVRVQVAIREPLSVVLSAFYTGSRPKMSVTLLNTDLQQPVLDVKLQLVVRSGNNQWVSNMRGTEPILHLDRGMPLRLEGEQDLGVYFAGLPLRSMNPQQPGTLPDDYYQFCFQVVHAYTGAALSAPVVSNSFNTDCCSYSAFVGRADAPLLNFPMDKDVLPYRQPQSVTFNWTPRHLSVPFAMINTKYILRVVKITDTGISPEAAFMSSPPFIQEEISQGTTFRLDALSRQLDPGYKYAWQVQAVWKEGAEDPVLFVNNGYSNIQVFEVQDNCNPPQQVAATIESGRVSLVWENDPRVFEYLVEYRLAEKGKWFSTKVTEPRAMLYDVSPGKNYEYRVSCYCMPGVKTAGDLRGFTVPPTDIAKGGKCQVLPDIKIENRKPAEQLTVGETIMAGGFPVKLMEVSGNGSSLTGAGYVTVPFLGYNRLKVRFANISVNTDGQLIKGVIETTYDPTEGQIVNVGEVKDAFSDLATVVNDLAKMSIDKDYQAIKQMADEIRRQAEEELPKELKEKLQNAAQNLESAKQEYDKAKKAYEEAQTPEEKARAKKEMETAKEKFEQAKKEVDTAIKEKETFVKGVADLLVKAVKALKKDYDQQRDALKQAAAEKKKAFDEYAARARKELGSSSTPATGAGTSGAAIIVATGKLTLTDTDNSDFTRLGRAARQAEIGVGKTTAVNILDRDITGKQYYSLFTTMFKVNGKGVITFINEQRAAGVNDTAMITTLKEKLDELLIQLLDK</sequence>
<proteinExistence type="predicted"/>
<comment type="caution">
    <text evidence="3">The sequence shown here is derived from an EMBL/GenBank/DDBJ whole genome shotgun (WGS) entry which is preliminary data.</text>
</comment>
<feature type="domain" description="Fibronectin type-III" evidence="2">
    <location>
        <begin position="303"/>
        <end position="388"/>
    </location>
</feature>
<evidence type="ECO:0000259" key="2">
    <source>
        <dbReference type="PROSITE" id="PS50853"/>
    </source>
</evidence>
<dbReference type="SUPFAM" id="SSF49265">
    <property type="entry name" value="Fibronectin type III"/>
    <property type="match status" value="1"/>
</dbReference>
<gene>
    <name evidence="3" type="ORF">ICL07_20495</name>
</gene>
<keyword evidence="1" id="KW-0175">Coiled coil</keyword>
<protein>
    <recommendedName>
        <fullName evidence="2">Fibronectin type-III domain-containing protein</fullName>
    </recommendedName>
</protein>
<evidence type="ECO:0000313" key="3">
    <source>
        <dbReference type="EMBL" id="MBC9932778.1"/>
    </source>
</evidence>
<organism evidence="3 4">
    <name type="scientific">Chitinophaga qingshengii</name>
    <dbReference type="NCBI Taxonomy" id="1569794"/>
    <lineage>
        <taxon>Bacteria</taxon>
        <taxon>Pseudomonadati</taxon>
        <taxon>Bacteroidota</taxon>
        <taxon>Chitinophagia</taxon>
        <taxon>Chitinophagales</taxon>
        <taxon>Chitinophagaceae</taxon>
        <taxon>Chitinophaga</taxon>
    </lineage>
</organism>
<dbReference type="RefSeq" id="WP_188089914.1">
    <property type="nucleotide sequence ID" value="NZ_JACVFC010000003.1"/>
</dbReference>
<dbReference type="InterPro" id="IPR013783">
    <property type="entry name" value="Ig-like_fold"/>
</dbReference>
<dbReference type="Proteomes" id="UP000659124">
    <property type="component" value="Unassembled WGS sequence"/>
</dbReference>
<evidence type="ECO:0000313" key="4">
    <source>
        <dbReference type="Proteomes" id="UP000659124"/>
    </source>
</evidence>
<reference evidence="3 4" key="1">
    <citation type="submission" date="2020-09" db="EMBL/GenBank/DDBJ databases">
        <title>Genome sequences of type strains of Chitinophaga qingshengii and Chitinophaga varians.</title>
        <authorList>
            <person name="Kittiwongwattana C."/>
        </authorList>
    </citation>
    <scope>NUCLEOTIDE SEQUENCE [LARGE SCALE GENOMIC DNA]</scope>
    <source>
        <strain evidence="3 4">JCM 30026</strain>
    </source>
</reference>
<dbReference type="EMBL" id="JACVFC010000003">
    <property type="protein sequence ID" value="MBC9932778.1"/>
    <property type="molecule type" value="Genomic_DNA"/>
</dbReference>
<dbReference type="InterPro" id="IPR036116">
    <property type="entry name" value="FN3_sf"/>
</dbReference>
<name>A0ABR7TS00_9BACT</name>
<dbReference type="PROSITE" id="PS50853">
    <property type="entry name" value="FN3"/>
    <property type="match status" value="1"/>
</dbReference>
<keyword evidence="4" id="KW-1185">Reference proteome</keyword>